<feature type="transmembrane region" description="Helical" evidence="1">
    <location>
        <begin position="212"/>
        <end position="231"/>
    </location>
</feature>
<protein>
    <submittedName>
        <fullName evidence="2">Uncharacterized protein</fullName>
    </submittedName>
</protein>
<feature type="transmembrane region" description="Helical" evidence="1">
    <location>
        <begin position="308"/>
        <end position="337"/>
    </location>
</feature>
<dbReference type="Proteomes" id="UP000002368">
    <property type="component" value="Chromosome"/>
</dbReference>
<feature type="transmembrane region" description="Helical" evidence="1">
    <location>
        <begin position="188"/>
        <end position="206"/>
    </location>
</feature>
<dbReference type="EMBL" id="CP002017">
    <property type="protein sequence ID" value="ADG07483.1"/>
    <property type="molecule type" value="Genomic_DNA"/>
</dbReference>
<keyword evidence="1" id="KW-0472">Membrane</keyword>
<name>D5WV11_KYRT2</name>
<accession>D5WV11</accession>
<dbReference type="AlphaFoldDB" id="D5WV11"/>
<reference evidence="2 3" key="1">
    <citation type="journal article" date="2011" name="Stand. Genomic Sci.">
        <title>Complete genome sequence of the thermophilic, hydrogen-oxidizing Bacillus tusciae type strain (T2) and reclassification in the new genus, Kyrpidia gen. nov. as Kyrpidia tusciae comb. nov. and emendation of the family Alicyclobacillaceae da Costa and Rainey, 2010.</title>
        <authorList>
            <person name="Klenk H.P."/>
            <person name="Lapidus A."/>
            <person name="Chertkov O."/>
            <person name="Copeland A."/>
            <person name="Del Rio T.G."/>
            <person name="Nolan M."/>
            <person name="Lucas S."/>
            <person name="Chen F."/>
            <person name="Tice H."/>
            <person name="Cheng J.F."/>
            <person name="Han C."/>
            <person name="Bruce D."/>
            <person name="Goodwin L."/>
            <person name="Pitluck S."/>
            <person name="Pati A."/>
            <person name="Ivanova N."/>
            <person name="Mavromatis K."/>
            <person name="Daum C."/>
            <person name="Chen A."/>
            <person name="Palaniappan K."/>
            <person name="Chang Y.J."/>
            <person name="Land M."/>
            <person name="Hauser L."/>
            <person name="Jeffries C.D."/>
            <person name="Detter J.C."/>
            <person name="Rohde M."/>
            <person name="Abt B."/>
            <person name="Pukall R."/>
            <person name="Goker M."/>
            <person name="Bristow J."/>
            <person name="Markowitz V."/>
            <person name="Hugenholtz P."/>
            <person name="Eisen J.A."/>
        </authorList>
    </citation>
    <scope>NUCLEOTIDE SEQUENCE [LARGE SCALE GENOMIC DNA]</scope>
    <source>
        <strain evidence="2 3">DSM 2912</strain>
    </source>
</reference>
<dbReference type="OrthoDB" id="2448479at2"/>
<dbReference type="STRING" id="562970.Btus_2844"/>
<feature type="transmembrane region" description="Helical" evidence="1">
    <location>
        <begin position="118"/>
        <end position="143"/>
    </location>
</feature>
<dbReference type="RefSeq" id="WP_013076764.1">
    <property type="nucleotide sequence ID" value="NC_014098.1"/>
</dbReference>
<feature type="transmembrane region" description="Helical" evidence="1">
    <location>
        <begin position="32"/>
        <end position="51"/>
    </location>
</feature>
<evidence type="ECO:0000313" key="2">
    <source>
        <dbReference type="EMBL" id="ADG07483.1"/>
    </source>
</evidence>
<keyword evidence="1" id="KW-0812">Transmembrane</keyword>
<gene>
    <name evidence="2" type="ordered locus">Btus_2844</name>
</gene>
<evidence type="ECO:0000313" key="3">
    <source>
        <dbReference type="Proteomes" id="UP000002368"/>
    </source>
</evidence>
<organism evidence="2 3">
    <name type="scientific">Kyrpidia tusciae (strain DSM 2912 / NBRC 15312 / T2)</name>
    <name type="common">Bacillus tusciae</name>
    <dbReference type="NCBI Taxonomy" id="562970"/>
    <lineage>
        <taxon>Bacteria</taxon>
        <taxon>Bacillati</taxon>
        <taxon>Bacillota</taxon>
        <taxon>Bacilli</taxon>
        <taxon>Bacillales</taxon>
        <taxon>Alicyclobacillaceae</taxon>
        <taxon>Kyrpidia</taxon>
    </lineage>
</organism>
<sequence length="400" mass="44689">MKVAAVLAAWTARRIRFKCRLWFQVFRMYSDWVTALYVLVPGLGFLAWWLVHYYRMSLGWAVFADQVAAFGLTFRVIMAAVTIAALAVLNMSSFDRPAIALESGDRLFVMLSPLRRSWLAVGLWAEGVIFTLPVLGLAGVLLFPLERMCGVHAATWFGFLAVTAGCEAMVRAARPLGRSRDGGRWKQVIFSGASLVPGAGTALALYGRPGAGWLVILLGCGLISLLAYRHVARTEWEGLFRERQSLILSKLLPDDGDPPARTGLGFHRLPPVVLGFAENTLRRRVHPVVWIIVLRALRRKGTLRDLSFLTLVAVRSLLVAPSLWIKIIYLGFCALLFSQWWRMYVLPLYETAVQRQHVVDPGRLIRAASRCLNWAVVGSCAVWLLIWAFFGALGDVLPRR</sequence>
<keyword evidence="1" id="KW-1133">Transmembrane helix</keyword>
<dbReference type="eggNOG" id="ENOG5033UAI">
    <property type="taxonomic scope" value="Bacteria"/>
</dbReference>
<dbReference type="KEGG" id="bts:Btus_2844"/>
<dbReference type="HOGENOM" id="CLU_688465_0_0_9"/>
<feature type="transmembrane region" description="Helical" evidence="1">
    <location>
        <begin position="63"/>
        <end position="89"/>
    </location>
</feature>
<feature type="transmembrane region" description="Helical" evidence="1">
    <location>
        <begin position="374"/>
        <end position="397"/>
    </location>
</feature>
<keyword evidence="3" id="KW-1185">Reference proteome</keyword>
<proteinExistence type="predicted"/>
<evidence type="ECO:0000256" key="1">
    <source>
        <dbReference type="SAM" id="Phobius"/>
    </source>
</evidence>